<dbReference type="GO" id="GO:0050660">
    <property type="term" value="F:flavin adenine dinucleotide binding"/>
    <property type="evidence" value="ECO:0007669"/>
    <property type="project" value="InterPro"/>
</dbReference>
<comment type="catalytic activity">
    <reaction evidence="11 12">
        <text>2 pyruvate + H(+) = (2S)-2-acetolactate + CO2</text>
        <dbReference type="Rhea" id="RHEA:25249"/>
        <dbReference type="ChEBI" id="CHEBI:15361"/>
        <dbReference type="ChEBI" id="CHEBI:15378"/>
        <dbReference type="ChEBI" id="CHEBI:16526"/>
        <dbReference type="ChEBI" id="CHEBI:58476"/>
        <dbReference type="EC" id="2.2.1.6"/>
    </reaction>
</comment>
<dbReference type="GO" id="GO:0003984">
    <property type="term" value="F:acetolactate synthase activity"/>
    <property type="evidence" value="ECO:0007669"/>
    <property type="project" value="UniProtKB-EC"/>
</dbReference>
<evidence type="ECO:0000256" key="12">
    <source>
        <dbReference type="RuleBase" id="RU003591"/>
    </source>
</evidence>
<reference evidence="17" key="2">
    <citation type="submission" date="2016-01" db="EMBL/GenBank/DDBJ databases">
        <title>Six Aerococcus type strain genome sequencing and assembly using PacBio and Illumina Hiseq.</title>
        <authorList>
            <person name="Carkaci D."/>
            <person name="Dargis R."/>
            <person name="Nielsen X.C."/>
            <person name="Skovgaard O."/>
            <person name="Fuursted K."/>
            <person name="Christensen J.J."/>
        </authorList>
    </citation>
    <scope>NUCLEOTIDE SEQUENCE [LARGE SCALE GENOMIC DNA]</scope>
    <source>
        <strain evidence="17">CCUG42038B</strain>
    </source>
</reference>
<dbReference type="GO" id="GO:0005948">
    <property type="term" value="C:acetolactate synthase complex"/>
    <property type="evidence" value="ECO:0007669"/>
    <property type="project" value="TreeGrafter"/>
</dbReference>
<dbReference type="Proteomes" id="UP000062260">
    <property type="component" value="Chromosome"/>
</dbReference>
<comment type="pathway">
    <text evidence="2 12">Amino-acid biosynthesis; L-valine biosynthesis; L-valine from pyruvate: step 1/4.</text>
</comment>
<evidence type="ECO:0000256" key="1">
    <source>
        <dbReference type="ARBA" id="ARBA00004974"/>
    </source>
</evidence>
<sequence>MAESKTVKIGTELLVEALAEQNVDHIFGYPGGAVLHIYDQFFKTGENHILARHEQGAAHMADGYARATGKTGVCIVTSGPGATNTVTGVATAMMDSVPMVVITGQVAEDGIGKDAFQETDIIGVMTPITKYCFQVRHAREIPRIVAEAFYIANSGRKGPVLIDIPKNIGVQEVTMDEVSVDMDLPGYQPDPEVDMDAIRQVMTVLENSHKPLILVGAGVAKSQASQDLREFANRYQIPVASTLLGLGTMPADSDLFTGMAGMHGTYASNMALMECDCLINIGSRFDDRVATKPDDFAPEAKIVHIDIDAAEMGKTVRPDYPVVADAKTALQIMLQIPMPNYQVNQDWLDHVQANKDRYPYPIPASDHGMIRPQEVLKYLGERTAGEAYIVTDVGQHQMWAGQFYPYKHPAQLITSGGLGTMGFGVPATIGAAFGEPDKTVVGIVGDGGFQMTNQELNIIQHYDIKPKFIILNNTVLGMVHQWQQAFYDDRYSHSEFGPGLPDFVKLSEALGVKAARVTDPADMQAAIDTMLDYDGAYVLEVMIDKYETVLPMIAPGKANNEMEGIE</sequence>
<dbReference type="OrthoDB" id="4494979at2"/>
<dbReference type="RefSeq" id="WP_067978040.1">
    <property type="nucleotide sequence ID" value="NZ_CP014163.1"/>
</dbReference>
<evidence type="ECO:0000313" key="17">
    <source>
        <dbReference type="Proteomes" id="UP000062260"/>
    </source>
</evidence>
<evidence type="ECO:0000256" key="10">
    <source>
        <dbReference type="ARBA" id="ARBA00023304"/>
    </source>
</evidence>
<feature type="domain" description="Thiamine pyrophosphate enzyme N-terminal TPP-binding" evidence="15">
    <location>
        <begin position="10"/>
        <end position="121"/>
    </location>
</feature>
<keyword evidence="5 12" id="KW-0028">Amino-acid biosynthesis</keyword>
<dbReference type="Pfam" id="PF02775">
    <property type="entry name" value="TPP_enzyme_C"/>
    <property type="match status" value="1"/>
</dbReference>
<dbReference type="Gene3D" id="3.40.50.1220">
    <property type="entry name" value="TPP-binding domain"/>
    <property type="match status" value="1"/>
</dbReference>
<evidence type="ECO:0000259" key="13">
    <source>
        <dbReference type="Pfam" id="PF00205"/>
    </source>
</evidence>
<evidence type="ECO:0000256" key="2">
    <source>
        <dbReference type="ARBA" id="ARBA00005025"/>
    </source>
</evidence>
<dbReference type="AlphaFoldDB" id="A0A120IAT3"/>
<dbReference type="CDD" id="cd02015">
    <property type="entry name" value="TPP_AHAS"/>
    <property type="match status" value="1"/>
</dbReference>
<dbReference type="InterPro" id="IPR012846">
    <property type="entry name" value="Acetolactate_synth_lsu"/>
</dbReference>
<reference evidence="16 17" key="1">
    <citation type="journal article" date="2016" name="Genome Announc.">
        <title>Complete Genome Sequences of Aerococcus christensenii CCUG 28831T, Aerococcus sanguinicola CCUG 43001T, Aerococcus urinae CCUG 36881T, Aerococcus urinaeequi CCUG 28094T, Aerococcus urinaehominis CCUG 42038 BT, and Aerococcus viridans CCUG 4311T.</title>
        <authorList>
            <person name="Carkaci D."/>
            <person name="Dargis R."/>
            <person name="Nielsen X.C."/>
            <person name="Skovgaard O."/>
            <person name="Fuursted K."/>
            <person name="Christensen J.J."/>
        </authorList>
    </citation>
    <scope>NUCLEOTIDE SEQUENCE [LARGE SCALE GENOMIC DNA]</scope>
    <source>
        <strain evidence="16 17">CCUG42038B</strain>
    </source>
</reference>
<evidence type="ECO:0000256" key="6">
    <source>
        <dbReference type="ARBA" id="ARBA00022679"/>
    </source>
</evidence>
<dbReference type="Pfam" id="PF02776">
    <property type="entry name" value="TPP_enzyme_N"/>
    <property type="match status" value="1"/>
</dbReference>
<evidence type="ECO:0000259" key="14">
    <source>
        <dbReference type="Pfam" id="PF02775"/>
    </source>
</evidence>
<comment type="similarity">
    <text evidence="3 12">Belongs to the TPP enzyme family.</text>
</comment>
<evidence type="ECO:0000256" key="5">
    <source>
        <dbReference type="ARBA" id="ARBA00022605"/>
    </source>
</evidence>
<dbReference type="InterPro" id="IPR029035">
    <property type="entry name" value="DHS-like_NAD/FAD-binding_dom"/>
</dbReference>
<dbReference type="Gene3D" id="3.40.50.970">
    <property type="match status" value="2"/>
</dbReference>
<dbReference type="PANTHER" id="PTHR18968">
    <property type="entry name" value="THIAMINE PYROPHOSPHATE ENZYMES"/>
    <property type="match status" value="1"/>
</dbReference>
<dbReference type="UniPathway" id="UPA00047">
    <property type="reaction ID" value="UER00055"/>
</dbReference>
<evidence type="ECO:0000256" key="8">
    <source>
        <dbReference type="ARBA" id="ARBA00022842"/>
    </source>
</evidence>
<dbReference type="GO" id="GO:0009097">
    <property type="term" value="P:isoleucine biosynthetic process"/>
    <property type="evidence" value="ECO:0007669"/>
    <property type="project" value="UniProtKB-UniPathway"/>
</dbReference>
<dbReference type="InterPro" id="IPR012000">
    <property type="entry name" value="Thiamin_PyroP_enz_cen_dom"/>
</dbReference>
<dbReference type="NCBIfam" id="TIGR00118">
    <property type="entry name" value="acolac_lg"/>
    <property type="match status" value="1"/>
</dbReference>
<dbReference type="SUPFAM" id="SSF52467">
    <property type="entry name" value="DHS-like NAD/FAD-binding domain"/>
    <property type="match status" value="1"/>
</dbReference>
<keyword evidence="8 12" id="KW-0460">Magnesium</keyword>
<keyword evidence="17" id="KW-1185">Reference proteome</keyword>
<dbReference type="EC" id="2.2.1.6" evidence="4 12"/>
<dbReference type="CDD" id="cd07035">
    <property type="entry name" value="TPP_PYR_POX_like"/>
    <property type="match status" value="1"/>
</dbReference>
<dbReference type="InterPro" id="IPR011766">
    <property type="entry name" value="TPP_enzyme_TPP-bd"/>
</dbReference>
<dbReference type="GO" id="GO:0009099">
    <property type="term" value="P:L-valine biosynthetic process"/>
    <property type="evidence" value="ECO:0007669"/>
    <property type="project" value="UniProtKB-UniPathway"/>
</dbReference>
<keyword evidence="10 12" id="KW-0100">Branched-chain amino acid biosynthesis</keyword>
<gene>
    <name evidence="16" type="ORF">AWM75_02975</name>
</gene>
<evidence type="ECO:0000259" key="15">
    <source>
        <dbReference type="Pfam" id="PF02776"/>
    </source>
</evidence>
<keyword evidence="6 12" id="KW-0808">Transferase</keyword>
<evidence type="ECO:0000256" key="11">
    <source>
        <dbReference type="ARBA" id="ARBA00048670"/>
    </source>
</evidence>
<evidence type="ECO:0000256" key="3">
    <source>
        <dbReference type="ARBA" id="ARBA00007812"/>
    </source>
</evidence>
<dbReference type="EMBL" id="CP014163">
    <property type="protein sequence ID" value="AMB99023.1"/>
    <property type="molecule type" value="Genomic_DNA"/>
</dbReference>
<comment type="cofactor">
    <cofactor evidence="12">
        <name>Mg(2+)</name>
        <dbReference type="ChEBI" id="CHEBI:18420"/>
    </cofactor>
    <text evidence="12">Binds 1 Mg(2+) ion per subunit.</text>
</comment>
<accession>A0A120IAT3</accession>
<protein>
    <recommendedName>
        <fullName evidence="4 12">Acetolactate synthase</fullName>
        <ecNumber evidence="4 12">2.2.1.6</ecNumber>
    </recommendedName>
</protein>
<dbReference type="InterPro" id="IPR039368">
    <property type="entry name" value="AHAS_TPP"/>
</dbReference>
<dbReference type="PANTHER" id="PTHR18968:SF13">
    <property type="entry name" value="ACETOLACTATE SYNTHASE CATALYTIC SUBUNIT, MITOCHONDRIAL"/>
    <property type="match status" value="1"/>
</dbReference>
<dbReference type="FunFam" id="3.40.50.970:FF:000007">
    <property type="entry name" value="Acetolactate synthase"/>
    <property type="match status" value="1"/>
</dbReference>
<dbReference type="GO" id="GO:0000287">
    <property type="term" value="F:magnesium ion binding"/>
    <property type="evidence" value="ECO:0007669"/>
    <property type="project" value="UniProtKB-UniRule"/>
</dbReference>
<dbReference type="InterPro" id="IPR045229">
    <property type="entry name" value="TPP_enz"/>
</dbReference>
<dbReference type="SUPFAM" id="SSF52518">
    <property type="entry name" value="Thiamin diphosphate-binding fold (THDP-binding)"/>
    <property type="match status" value="2"/>
</dbReference>
<dbReference type="InterPro" id="IPR029061">
    <property type="entry name" value="THDP-binding"/>
</dbReference>
<dbReference type="FunFam" id="3.40.50.1220:FF:000008">
    <property type="entry name" value="Acetolactate synthase"/>
    <property type="match status" value="1"/>
</dbReference>
<keyword evidence="7 12" id="KW-0479">Metal-binding</keyword>
<dbReference type="PROSITE" id="PS00187">
    <property type="entry name" value="TPP_ENZYMES"/>
    <property type="match status" value="1"/>
</dbReference>
<dbReference type="Pfam" id="PF00205">
    <property type="entry name" value="TPP_enzyme_M"/>
    <property type="match status" value="1"/>
</dbReference>
<comment type="pathway">
    <text evidence="1 12">Amino-acid biosynthesis; L-isoleucine biosynthesis; L-isoleucine from 2-oxobutanoate: step 1/4.</text>
</comment>
<organism evidence="16 17">
    <name type="scientific">Aerococcus urinaehominis</name>
    <dbReference type="NCBI Taxonomy" id="128944"/>
    <lineage>
        <taxon>Bacteria</taxon>
        <taxon>Bacillati</taxon>
        <taxon>Bacillota</taxon>
        <taxon>Bacilli</taxon>
        <taxon>Lactobacillales</taxon>
        <taxon>Aerococcaceae</taxon>
        <taxon>Aerococcus</taxon>
    </lineage>
</organism>
<feature type="domain" description="Thiamine pyrophosphate enzyme TPP-binding" evidence="14">
    <location>
        <begin position="392"/>
        <end position="541"/>
    </location>
</feature>
<dbReference type="InterPro" id="IPR012001">
    <property type="entry name" value="Thiamin_PyroP_enz_TPP-bd_dom"/>
</dbReference>
<name>A0A120IAT3_9LACT</name>
<evidence type="ECO:0000256" key="7">
    <source>
        <dbReference type="ARBA" id="ARBA00022723"/>
    </source>
</evidence>
<keyword evidence="9 12" id="KW-0786">Thiamine pyrophosphate</keyword>
<dbReference type="InterPro" id="IPR000399">
    <property type="entry name" value="TPP-bd_CS"/>
</dbReference>
<proteinExistence type="inferred from homology"/>
<comment type="cofactor">
    <cofactor evidence="12">
        <name>thiamine diphosphate</name>
        <dbReference type="ChEBI" id="CHEBI:58937"/>
    </cofactor>
    <text evidence="12">Binds 1 thiamine pyrophosphate per subunit.</text>
</comment>
<dbReference type="KEGG" id="auh:AWM75_02975"/>
<feature type="domain" description="Thiamine pyrophosphate enzyme central" evidence="13">
    <location>
        <begin position="198"/>
        <end position="331"/>
    </location>
</feature>
<dbReference type="STRING" id="128944.AWM75_02975"/>
<evidence type="ECO:0000313" key="16">
    <source>
        <dbReference type="EMBL" id="AMB99023.1"/>
    </source>
</evidence>
<evidence type="ECO:0000256" key="9">
    <source>
        <dbReference type="ARBA" id="ARBA00023052"/>
    </source>
</evidence>
<dbReference type="UniPathway" id="UPA00049">
    <property type="reaction ID" value="UER00059"/>
</dbReference>
<dbReference type="GO" id="GO:0030976">
    <property type="term" value="F:thiamine pyrophosphate binding"/>
    <property type="evidence" value="ECO:0007669"/>
    <property type="project" value="UniProtKB-UniRule"/>
</dbReference>
<evidence type="ECO:0000256" key="4">
    <source>
        <dbReference type="ARBA" id="ARBA00013145"/>
    </source>
</evidence>